<name>A0A848HHR7_9BURK</name>
<dbReference type="GO" id="GO:0003677">
    <property type="term" value="F:DNA binding"/>
    <property type="evidence" value="ECO:0007669"/>
    <property type="project" value="InterPro"/>
</dbReference>
<dbReference type="Gene3D" id="1.10.260.40">
    <property type="entry name" value="lambda repressor-like DNA-binding domains"/>
    <property type="match status" value="1"/>
</dbReference>
<dbReference type="CDD" id="cd00093">
    <property type="entry name" value="HTH_XRE"/>
    <property type="match status" value="1"/>
</dbReference>
<evidence type="ECO:0000313" key="3">
    <source>
        <dbReference type="Proteomes" id="UP000583752"/>
    </source>
</evidence>
<feature type="domain" description="HTH cro/C1-type" evidence="1">
    <location>
        <begin position="79"/>
        <end position="133"/>
    </location>
</feature>
<dbReference type="InterPro" id="IPR022452">
    <property type="entry name" value="MqsA"/>
</dbReference>
<accession>A0A848HHR7</accession>
<dbReference type="EMBL" id="JABBGG010000002">
    <property type="protein sequence ID" value="NML60552.1"/>
    <property type="molecule type" value="Genomic_DNA"/>
</dbReference>
<dbReference type="Gene3D" id="3.10.20.860">
    <property type="match status" value="1"/>
</dbReference>
<dbReference type="InterPro" id="IPR010982">
    <property type="entry name" value="Lambda_DNA-bd_dom_sf"/>
</dbReference>
<dbReference type="InterPro" id="IPR001387">
    <property type="entry name" value="Cro/C1-type_HTH"/>
</dbReference>
<dbReference type="Proteomes" id="UP000583752">
    <property type="component" value="Unassembled WGS sequence"/>
</dbReference>
<dbReference type="InterPro" id="IPR032758">
    <property type="entry name" value="MqsA/HigA-2"/>
</dbReference>
<dbReference type="NCBIfam" id="TIGR03830">
    <property type="entry name" value="CxxCG_CxxCG_HTH"/>
    <property type="match status" value="1"/>
</dbReference>
<dbReference type="SUPFAM" id="SSF47413">
    <property type="entry name" value="lambda repressor-like DNA-binding domains"/>
    <property type="match status" value="1"/>
</dbReference>
<comment type="caution">
    <text evidence="2">The sequence shown here is derived from an EMBL/GenBank/DDBJ whole genome shotgun (WGS) entry which is preliminary data.</text>
</comment>
<keyword evidence="3" id="KW-1185">Reference proteome</keyword>
<dbReference type="AlphaFoldDB" id="A0A848HHR7"/>
<dbReference type="SMART" id="SM00530">
    <property type="entry name" value="HTH_XRE"/>
    <property type="match status" value="1"/>
</dbReference>
<reference evidence="2 3" key="1">
    <citation type="submission" date="2020-04" db="EMBL/GenBank/DDBJ databases">
        <title>Massilia sp. RP-1-19 isolated from soil.</title>
        <authorList>
            <person name="Dahal R.H."/>
        </authorList>
    </citation>
    <scope>NUCLEOTIDE SEQUENCE [LARGE SCALE GENOMIC DNA]</scope>
    <source>
        <strain evidence="2 3">RP-1-19</strain>
    </source>
</reference>
<dbReference type="PROSITE" id="PS50943">
    <property type="entry name" value="HTH_CROC1"/>
    <property type="match status" value="1"/>
</dbReference>
<proteinExistence type="predicted"/>
<dbReference type="Pfam" id="PF15731">
    <property type="entry name" value="MqsA_antitoxin"/>
    <property type="match status" value="1"/>
</dbReference>
<evidence type="ECO:0000259" key="1">
    <source>
        <dbReference type="PROSITE" id="PS50943"/>
    </source>
</evidence>
<dbReference type="RefSeq" id="WP_169464237.1">
    <property type="nucleotide sequence ID" value="NZ_JABBGG010000002.1"/>
</dbReference>
<organism evidence="2 3">
    <name type="scientific">Massilia polaris</name>
    <dbReference type="NCBI Taxonomy" id="2728846"/>
    <lineage>
        <taxon>Bacteria</taxon>
        <taxon>Pseudomonadati</taxon>
        <taxon>Pseudomonadota</taxon>
        <taxon>Betaproteobacteria</taxon>
        <taxon>Burkholderiales</taxon>
        <taxon>Oxalobacteraceae</taxon>
        <taxon>Telluria group</taxon>
        <taxon>Massilia</taxon>
    </lineage>
</organism>
<protein>
    <submittedName>
        <fullName evidence="2">Type II toxin-antitoxin system MqsA family antitoxin</fullName>
    </submittedName>
</protein>
<evidence type="ECO:0000313" key="2">
    <source>
        <dbReference type="EMBL" id="NML60552.1"/>
    </source>
</evidence>
<gene>
    <name evidence="2" type="ORF">HHL21_05505</name>
</gene>
<sequence>MRTDMQIACRYCHEGKMSQEFYNETFKFGRSSLAVEGLVRFRCNHCASIMVKPSQLEHNSELIELAKSASPSFVSLGTLREFRMKYNLSQREASKLIGAGEGAFGKYESGENLSAPTAKLIRAALTYPEVVRLLADEANMQIDFSDVHPTMSSPIS</sequence>